<evidence type="ECO:0000313" key="2">
    <source>
        <dbReference type="Proteomes" id="UP001630127"/>
    </source>
</evidence>
<comment type="caution">
    <text evidence="1">The sequence shown here is derived from an EMBL/GenBank/DDBJ whole genome shotgun (WGS) entry which is preliminary data.</text>
</comment>
<protein>
    <submittedName>
        <fullName evidence="1">Uncharacterized protein</fullName>
    </submittedName>
</protein>
<dbReference type="EMBL" id="JBJUIK010000004">
    <property type="protein sequence ID" value="KAL3530340.1"/>
    <property type="molecule type" value="Genomic_DNA"/>
</dbReference>
<organism evidence="1 2">
    <name type="scientific">Cinchona calisaya</name>
    <dbReference type="NCBI Taxonomy" id="153742"/>
    <lineage>
        <taxon>Eukaryota</taxon>
        <taxon>Viridiplantae</taxon>
        <taxon>Streptophyta</taxon>
        <taxon>Embryophyta</taxon>
        <taxon>Tracheophyta</taxon>
        <taxon>Spermatophyta</taxon>
        <taxon>Magnoliopsida</taxon>
        <taxon>eudicotyledons</taxon>
        <taxon>Gunneridae</taxon>
        <taxon>Pentapetalae</taxon>
        <taxon>asterids</taxon>
        <taxon>lamiids</taxon>
        <taxon>Gentianales</taxon>
        <taxon>Rubiaceae</taxon>
        <taxon>Cinchonoideae</taxon>
        <taxon>Cinchoneae</taxon>
        <taxon>Cinchona</taxon>
    </lineage>
</organism>
<dbReference type="Proteomes" id="UP001630127">
    <property type="component" value="Unassembled WGS sequence"/>
</dbReference>
<sequence length="115" mass="13074">MSLLFPFVRGQTYDFTESEYFLPFLSEGSSDFVALLYLALEKDLLKSRGRKAKSTCIINIILGLKENFQFQLTDGSFDMVNMRAAIGWIIQDLEGKIVQQHPRIIYSSSVLQAEA</sequence>
<keyword evidence="2" id="KW-1185">Reference proteome</keyword>
<accession>A0ABD3AHY6</accession>
<name>A0ABD3AHY6_9GENT</name>
<reference evidence="1 2" key="1">
    <citation type="submission" date="2024-11" db="EMBL/GenBank/DDBJ databases">
        <title>A near-complete genome assembly of Cinchona calisaya.</title>
        <authorList>
            <person name="Lian D.C."/>
            <person name="Zhao X.W."/>
            <person name="Wei L."/>
        </authorList>
    </citation>
    <scope>NUCLEOTIDE SEQUENCE [LARGE SCALE GENOMIC DNA]</scope>
    <source>
        <tissue evidence="1">Nenye</tissue>
    </source>
</reference>
<dbReference type="AlphaFoldDB" id="A0ABD3AHY6"/>
<proteinExistence type="predicted"/>
<gene>
    <name evidence="1" type="ORF">ACH5RR_009662</name>
</gene>
<evidence type="ECO:0000313" key="1">
    <source>
        <dbReference type="EMBL" id="KAL3530340.1"/>
    </source>
</evidence>